<dbReference type="EMBL" id="DQWE01000064">
    <property type="protein sequence ID" value="HDI82446.1"/>
    <property type="molecule type" value="Genomic_DNA"/>
</dbReference>
<proteinExistence type="predicted"/>
<sequence>MKGMKVLFKKEVQDYLNSPISYIILFVFLGLTGWFFTTQVINSGMATLDGFVTMVPFLFLFLLPAVTMKLIAEEETRGTAEILETLPLKRFEIVLAKYLGAVTFICIMLIPTLIYPITLAIIGKIEWGVV</sequence>
<reference evidence="2" key="1">
    <citation type="journal article" date="2020" name="mSystems">
        <title>Genome- and Community-Level Interaction Insights into Carbon Utilization and Element Cycling Functions of Hydrothermarchaeota in Hydrothermal Sediment.</title>
        <authorList>
            <person name="Zhou Z."/>
            <person name="Liu Y."/>
            <person name="Xu W."/>
            <person name="Pan J."/>
            <person name="Luo Z.H."/>
            <person name="Li M."/>
        </authorList>
    </citation>
    <scope>NUCLEOTIDE SEQUENCE [LARGE SCALE GENOMIC DNA]</scope>
    <source>
        <strain evidence="2">HyVt-102</strain>
    </source>
</reference>
<keyword evidence="1" id="KW-1133">Transmembrane helix</keyword>
<dbReference type="AlphaFoldDB" id="A0A7C0VB54"/>
<accession>A0A7C0VB54</accession>
<name>A0A7C0VB54_UNCW3</name>
<dbReference type="Pfam" id="PF13346">
    <property type="entry name" value="ABC2_membrane_5"/>
    <property type="match status" value="1"/>
</dbReference>
<gene>
    <name evidence="2" type="ORF">ENF18_01480</name>
</gene>
<feature type="transmembrane region" description="Helical" evidence="1">
    <location>
        <begin position="98"/>
        <end position="122"/>
    </location>
</feature>
<protein>
    <submittedName>
        <fullName evidence="2">ABC transporter</fullName>
    </submittedName>
</protein>
<keyword evidence="1" id="KW-0812">Transmembrane</keyword>
<evidence type="ECO:0000313" key="2">
    <source>
        <dbReference type="EMBL" id="HDI82446.1"/>
    </source>
</evidence>
<feature type="transmembrane region" description="Helical" evidence="1">
    <location>
        <begin position="20"/>
        <end position="41"/>
    </location>
</feature>
<keyword evidence="1" id="KW-0472">Membrane</keyword>
<feature type="non-terminal residue" evidence="2">
    <location>
        <position position="130"/>
    </location>
</feature>
<evidence type="ECO:0000256" key="1">
    <source>
        <dbReference type="SAM" id="Phobius"/>
    </source>
</evidence>
<organism evidence="2">
    <name type="scientific">candidate division WOR-3 bacterium</name>
    <dbReference type="NCBI Taxonomy" id="2052148"/>
    <lineage>
        <taxon>Bacteria</taxon>
        <taxon>Bacteria division WOR-3</taxon>
    </lineage>
</organism>
<comment type="caution">
    <text evidence="2">The sequence shown here is derived from an EMBL/GenBank/DDBJ whole genome shotgun (WGS) entry which is preliminary data.</text>
</comment>
<dbReference type="PANTHER" id="PTHR43471">
    <property type="entry name" value="ABC TRANSPORTER PERMEASE"/>
    <property type="match status" value="1"/>
</dbReference>
<feature type="transmembrane region" description="Helical" evidence="1">
    <location>
        <begin position="53"/>
        <end position="72"/>
    </location>
</feature>
<dbReference type="InterPro" id="IPR025699">
    <property type="entry name" value="ABC2_memb-like"/>
</dbReference>
<dbReference type="Proteomes" id="UP000885847">
    <property type="component" value="Unassembled WGS sequence"/>
</dbReference>